<dbReference type="GO" id="GO:0004748">
    <property type="term" value="F:ribonucleoside-diphosphate reductase activity, thioredoxin disulfide as acceptor"/>
    <property type="evidence" value="ECO:0007669"/>
    <property type="project" value="UniProtKB-EC"/>
</dbReference>
<evidence type="ECO:0000256" key="1">
    <source>
        <dbReference type="ARBA" id="ARBA00009303"/>
    </source>
</evidence>
<name>A0ABR3FCK1_9AGAR</name>
<organism evidence="2 3">
    <name type="scientific">Marasmius crinis-equi</name>
    <dbReference type="NCBI Taxonomy" id="585013"/>
    <lineage>
        <taxon>Eukaryota</taxon>
        <taxon>Fungi</taxon>
        <taxon>Dikarya</taxon>
        <taxon>Basidiomycota</taxon>
        <taxon>Agaricomycotina</taxon>
        <taxon>Agaricomycetes</taxon>
        <taxon>Agaricomycetidae</taxon>
        <taxon>Agaricales</taxon>
        <taxon>Marasmiineae</taxon>
        <taxon>Marasmiaceae</taxon>
        <taxon>Marasmius</taxon>
    </lineage>
</organism>
<keyword evidence="3" id="KW-1185">Reference proteome</keyword>
<dbReference type="Proteomes" id="UP001465976">
    <property type="component" value="Unassembled WGS sequence"/>
</dbReference>
<evidence type="ECO:0000313" key="2">
    <source>
        <dbReference type="EMBL" id="KAL0573042.1"/>
    </source>
</evidence>
<protein>
    <submittedName>
        <fullName evidence="2">Ribonucleoside-diphosphate reductase subunit M2</fullName>
        <ecNumber evidence="2">1.17.4.1</ecNumber>
    </submittedName>
</protein>
<proteinExistence type="inferred from homology"/>
<comment type="similarity">
    <text evidence="1">Belongs to the ribonucleoside diphosphate reductase small chain family.</text>
</comment>
<dbReference type="SUPFAM" id="SSF47240">
    <property type="entry name" value="Ferritin-like"/>
    <property type="match status" value="1"/>
</dbReference>
<keyword evidence="2" id="KW-0560">Oxidoreductase</keyword>
<dbReference type="InterPro" id="IPR000358">
    <property type="entry name" value="RNR_small_fam"/>
</dbReference>
<dbReference type="PROSITE" id="PS00368">
    <property type="entry name" value="RIBORED_SMALL"/>
    <property type="match status" value="1"/>
</dbReference>
<gene>
    <name evidence="2" type="primary">RRM2</name>
    <name evidence="2" type="ORF">V5O48_008920</name>
</gene>
<dbReference type="CDD" id="cd01049">
    <property type="entry name" value="RNRR2"/>
    <property type="match status" value="1"/>
</dbReference>
<accession>A0ABR3FCK1</accession>
<dbReference type="InterPro" id="IPR030475">
    <property type="entry name" value="RNR_small_AS"/>
</dbReference>
<dbReference type="EC" id="1.17.4.1" evidence="2"/>
<dbReference type="PANTHER" id="PTHR23409">
    <property type="entry name" value="RIBONUCLEOSIDE-DIPHOSPHATE REDUCTASE SMALL CHAIN"/>
    <property type="match status" value="1"/>
</dbReference>
<dbReference type="InterPro" id="IPR033909">
    <property type="entry name" value="RNR_small"/>
</dbReference>
<comment type="caution">
    <text evidence="2">The sequence shown here is derived from an EMBL/GenBank/DDBJ whole genome shotgun (WGS) entry which is preliminary data.</text>
</comment>
<dbReference type="Pfam" id="PF00268">
    <property type="entry name" value="Ribonuc_red_sm"/>
    <property type="match status" value="1"/>
</dbReference>
<reference evidence="2 3" key="1">
    <citation type="submission" date="2024-02" db="EMBL/GenBank/DDBJ databases">
        <title>A draft genome for the cacao thread blight pathogen Marasmius crinis-equi.</title>
        <authorList>
            <person name="Cohen S.P."/>
            <person name="Baruah I.K."/>
            <person name="Amoako-Attah I."/>
            <person name="Bukari Y."/>
            <person name="Meinhardt L.W."/>
            <person name="Bailey B.A."/>
        </authorList>
    </citation>
    <scope>NUCLEOTIDE SEQUENCE [LARGE SCALE GENOMIC DNA]</scope>
    <source>
        <strain evidence="2 3">GH-76</strain>
    </source>
</reference>
<evidence type="ECO:0000313" key="3">
    <source>
        <dbReference type="Proteomes" id="UP001465976"/>
    </source>
</evidence>
<dbReference type="PANTHER" id="PTHR23409:SF18">
    <property type="entry name" value="RIBONUCLEOSIDE-DIPHOSPHATE REDUCTASE SUBUNIT M2"/>
    <property type="match status" value="1"/>
</dbReference>
<dbReference type="Gene3D" id="1.10.620.20">
    <property type="entry name" value="Ribonucleotide Reductase, subunit A"/>
    <property type="match status" value="2"/>
</dbReference>
<dbReference type="InterPro" id="IPR009078">
    <property type="entry name" value="Ferritin-like_SF"/>
</dbReference>
<dbReference type="EMBL" id="JBAHYK010000552">
    <property type="protein sequence ID" value="KAL0573042.1"/>
    <property type="molecule type" value="Genomic_DNA"/>
</dbReference>
<dbReference type="InterPro" id="IPR012348">
    <property type="entry name" value="RNR-like"/>
</dbReference>
<sequence length="271" mass="31473">MTDHDEPILKENPGRFVIFPIRYRDIWGLYKKAESCFWTAEELDLAQDIAHWKERLNNDERFYLSRILAFFAASDGIVNENLVQRFSNEVQIPEARFFYGFQIAMENVHSETYSLLIETLIQDGKERDLLFNAIDNIPCIHRDEGMHTEFACALFSHLQHKPTVETVHNIIADAVVIEKEFLRDALPVDLIGMNSRLMCQYIEFVADRLCVDLGYAQIYGATNPFDFMELISLRTKANFFEHRVSEYSKAHFEGGDVGFTKGRAFSTDEEF</sequence>